<dbReference type="AlphaFoldDB" id="A0A379N2Y7"/>
<organism evidence="1 2">
    <name type="scientific">Roseomonas mucosa</name>
    <dbReference type="NCBI Taxonomy" id="207340"/>
    <lineage>
        <taxon>Bacteria</taxon>
        <taxon>Pseudomonadati</taxon>
        <taxon>Pseudomonadota</taxon>
        <taxon>Alphaproteobacteria</taxon>
        <taxon>Acetobacterales</taxon>
        <taxon>Roseomonadaceae</taxon>
        <taxon>Roseomonas</taxon>
    </lineage>
</organism>
<dbReference type="GO" id="GO:0015074">
    <property type="term" value="P:DNA integration"/>
    <property type="evidence" value="ECO:0007669"/>
    <property type="project" value="InterPro"/>
</dbReference>
<evidence type="ECO:0000313" key="1">
    <source>
        <dbReference type="EMBL" id="SUE41468.1"/>
    </source>
</evidence>
<accession>A0A379N2Y7</accession>
<sequence>MGIAKRLMDDGAIPAFKVPRRYAHKAVLAATPPPRRMTDGIDPDTSVSDHQFLEAVVDFAYAELETWNRKRALAAEIAEAGRLAYQDMLPRLDESLGNKMDSGWAGALIRDRRAELARDSFPVDAMGLASFTYCYLFAQEALDGIPLTANAMARDGGLTPAERRYARRMKFVSGSYPGLFPSVLCPSQDEAAALAVLLAAAHVNAFSIAELRAGCLRPTENPNVYVLAWHKRRAGGAMHGLAFPEGEDLAADRQYDEVADPSITYDSATGEVSRILPDCGRAVRGRSVPAVIRLYKDGATALRRAMGYREDDPEAPLLLTRPDKMYPGEKAGNVYQPSLATLTRAVEEFRLRFAEARTDDIPGVAEARFTLKSIRVSAIHQHLRARRDPAAVQTTAQHKGPRATAYYLRHRESMQIHSEETRRIVDAMETAVRENNLVVGLAEAPPNVQDIGHGAACRDRYTGQMPGQREGRPCDFFIGCLTCERAVVVATPLNYARILRWRDHLLSSRRRHDEAPARWERWIAPQLRVIEDALADFPADVALAGKEMASRLRLDFGAVW</sequence>
<dbReference type="EMBL" id="UGVN01000001">
    <property type="protein sequence ID" value="SUE41468.1"/>
    <property type="molecule type" value="Genomic_DNA"/>
</dbReference>
<evidence type="ECO:0000313" key="2">
    <source>
        <dbReference type="Proteomes" id="UP000254919"/>
    </source>
</evidence>
<dbReference type="InterPro" id="IPR013762">
    <property type="entry name" value="Integrase-like_cat_sf"/>
</dbReference>
<dbReference type="GO" id="GO:0006310">
    <property type="term" value="P:DNA recombination"/>
    <property type="evidence" value="ECO:0007669"/>
    <property type="project" value="InterPro"/>
</dbReference>
<dbReference type="Proteomes" id="UP000254919">
    <property type="component" value="Unassembled WGS sequence"/>
</dbReference>
<reference evidence="1 2" key="1">
    <citation type="submission" date="2018-06" db="EMBL/GenBank/DDBJ databases">
        <authorList>
            <consortium name="Pathogen Informatics"/>
            <person name="Doyle S."/>
        </authorList>
    </citation>
    <scope>NUCLEOTIDE SEQUENCE [LARGE SCALE GENOMIC DNA]</scope>
    <source>
        <strain evidence="1 2">NCTC13291</strain>
    </source>
</reference>
<gene>
    <name evidence="1" type="ORF">NCTC13291_03056</name>
</gene>
<dbReference type="GO" id="GO:0003677">
    <property type="term" value="F:DNA binding"/>
    <property type="evidence" value="ECO:0007669"/>
    <property type="project" value="InterPro"/>
</dbReference>
<protein>
    <submittedName>
        <fullName evidence="1">Uncharacterized protein</fullName>
    </submittedName>
</protein>
<dbReference type="Gene3D" id="1.10.443.10">
    <property type="entry name" value="Intergrase catalytic core"/>
    <property type="match status" value="1"/>
</dbReference>
<name>A0A379N2Y7_9PROT</name>
<proteinExistence type="predicted"/>